<name>A0A811MUK9_9POAL</name>
<keyword evidence="2" id="KW-1185">Reference proteome</keyword>
<proteinExistence type="predicted"/>
<dbReference type="AlphaFoldDB" id="A0A811MUK9"/>
<reference evidence="1" key="1">
    <citation type="submission" date="2020-10" db="EMBL/GenBank/DDBJ databases">
        <authorList>
            <person name="Han B."/>
            <person name="Lu T."/>
            <person name="Zhao Q."/>
            <person name="Huang X."/>
            <person name="Zhao Y."/>
        </authorList>
    </citation>
    <scope>NUCLEOTIDE SEQUENCE</scope>
</reference>
<sequence length="102" mass="11738">MALRPDNWGQTDYLGQWFVEMGNSGQQTRRHGVRSMVMLTVWEIWKERNNRVFNKINRTPEQVFSEVQDEARVWIRAGNKGVEMVLPSPAQLPGVAPFGPIV</sequence>
<dbReference type="OrthoDB" id="692500at2759"/>
<organism evidence="1 2">
    <name type="scientific">Miscanthus lutarioriparius</name>
    <dbReference type="NCBI Taxonomy" id="422564"/>
    <lineage>
        <taxon>Eukaryota</taxon>
        <taxon>Viridiplantae</taxon>
        <taxon>Streptophyta</taxon>
        <taxon>Embryophyta</taxon>
        <taxon>Tracheophyta</taxon>
        <taxon>Spermatophyta</taxon>
        <taxon>Magnoliopsida</taxon>
        <taxon>Liliopsida</taxon>
        <taxon>Poales</taxon>
        <taxon>Poaceae</taxon>
        <taxon>PACMAD clade</taxon>
        <taxon>Panicoideae</taxon>
        <taxon>Andropogonodae</taxon>
        <taxon>Andropogoneae</taxon>
        <taxon>Saccharinae</taxon>
        <taxon>Miscanthus</taxon>
    </lineage>
</organism>
<dbReference type="EMBL" id="CAJGYO010000002">
    <property type="protein sequence ID" value="CAD6212842.1"/>
    <property type="molecule type" value="Genomic_DNA"/>
</dbReference>
<evidence type="ECO:0000313" key="1">
    <source>
        <dbReference type="EMBL" id="CAD6212842.1"/>
    </source>
</evidence>
<gene>
    <name evidence="1" type="ORF">NCGR_LOCUS8580</name>
</gene>
<evidence type="ECO:0000313" key="2">
    <source>
        <dbReference type="Proteomes" id="UP000604825"/>
    </source>
</evidence>
<dbReference type="Proteomes" id="UP000604825">
    <property type="component" value="Unassembled WGS sequence"/>
</dbReference>
<comment type="caution">
    <text evidence="1">The sequence shown here is derived from an EMBL/GenBank/DDBJ whole genome shotgun (WGS) entry which is preliminary data.</text>
</comment>
<accession>A0A811MUK9</accession>
<protein>
    <submittedName>
        <fullName evidence="1">Uncharacterized protein</fullName>
    </submittedName>
</protein>